<name>A0A368HIZ2_9GAMM</name>
<dbReference type="EMBL" id="PSYR01000001">
    <property type="protein sequence ID" value="RCN58419.1"/>
    <property type="molecule type" value="Genomic_DNA"/>
</dbReference>
<evidence type="ECO:0008006" key="3">
    <source>
        <dbReference type="Google" id="ProtNLM"/>
    </source>
</evidence>
<accession>A0A368HIZ2</accession>
<dbReference type="InterPro" id="IPR051200">
    <property type="entry name" value="Host-pathogen_enzymatic-act"/>
</dbReference>
<dbReference type="Pfam" id="PF10282">
    <property type="entry name" value="Lactonase"/>
    <property type="match status" value="2"/>
</dbReference>
<dbReference type="Gene3D" id="2.130.10.10">
    <property type="entry name" value="YVTN repeat-like/Quinoprotein amine dehydrogenase"/>
    <property type="match status" value="4"/>
</dbReference>
<reference evidence="1 2" key="1">
    <citation type="submission" date="2018-02" db="EMBL/GenBank/DDBJ databases">
        <title>Insights into the biology of acidophilic members of the Acidiferrobacteraceae family derived from comparative genomic analyses.</title>
        <authorList>
            <person name="Issotta F."/>
            <person name="Thyssen C."/>
            <person name="Mena C."/>
            <person name="Moya A."/>
            <person name="Bellenberg S."/>
            <person name="Sproer C."/>
            <person name="Covarrubias P.C."/>
            <person name="Sand W."/>
            <person name="Quatrini R."/>
            <person name="Vera M."/>
        </authorList>
    </citation>
    <scope>NUCLEOTIDE SEQUENCE [LARGE SCALE GENOMIC DNA]</scope>
    <source>
        <strain evidence="2">m-1</strain>
    </source>
</reference>
<dbReference type="PANTHER" id="PTHR47197">
    <property type="entry name" value="PROTEIN NIRF"/>
    <property type="match status" value="1"/>
</dbReference>
<proteinExistence type="predicted"/>
<dbReference type="InterPro" id="IPR015943">
    <property type="entry name" value="WD40/YVTN_repeat-like_dom_sf"/>
</dbReference>
<evidence type="ECO:0000313" key="1">
    <source>
        <dbReference type="EMBL" id="RCN58419.1"/>
    </source>
</evidence>
<organism evidence="1 2">
    <name type="scientific">Acidiferrobacter thiooxydans</name>
    <dbReference type="NCBI Taxonomy" id="163359"/>
    <lineage>
        <taxon>Bacteria</taxon>
        <taxon>Pseudomonadati</taxon>
        <taxon>Pseudomonadota</taxon>
        <taxon>Gammaproteobacteria</taxon>
        <taxon>Acidiferrobacterales</taxon>
        <taxon>Acidiferrobacteraceae</taxon>
        <taxon>Acidiferrobacter</taxon>
    </lineage>
</organism>
<evidence type="ECO:0000313" key="2">
    <source>
        <dbReference type="Proteomes" id="UP000253250"/>
    </source>
</evidence>
<dbReference type="InterPro" id="IPR019405">
    <property type="entry name" value="Lactonase_7-beta_prop"/>
</dbReference>
<dbReference type="SUPFAM" id="SSF51004">
    <property type="entry name" value="C-terminal (heme d1) domain of cytochrome cd1-nitrite reductase"/>
    <property type="match status" value="1"/>
</dbReference>
<dbReference type="InterPro" id="IPR011048">
    <property type="entry name" value="Haem_d1_sf"/>
</dbReference>
<sequence length="685" mass="67317">MQASLILVPSGTHSLGYYVRDPWTGALVDRGYVPTGQGPDAVAVSDDRYVYVANGKDGTVSAYAWESQTDRLTSLGTAIASGPQPASLAVVGSDLYALNTGNDTITAFGVGTNGTLTVIGSITASAPLTGLVAGPGVLYGLAADGITTFSAGNGMPSGPSTTPLNGIVAGATDSAGNLYVLTSTDVVAFTAGAGGALSAQDTVPLPSGLTASALSVGASQLSVVGQGSGDTELVTFPLVGGGVSCPTSAVLGSTGQATGALVSPLGHTVYVTNASRDELVAYSATTTGSGPALIASARTRPLPQGVAGLVATVGIAPQRLYVVEQAPNMIAGYAVAANGALSGPVTSQDGGNGPSAGTIAPDGATFYASDWSSGGTGTVTVLPVDSQGQLSPGSSVAAGQSPMGIAVDPSGRYLYVANSCYENTGGGNCPGTISSYSLSGAAPAALGTSPTDTSGLYPMLLTVDPTGQYLYVAQYASGSVQGFAIDQDTGALTPANTIPAGSNPWTVISGPAGRHLYVTNNHAGSPTSISIYRIDAANGSLTPATTPTLAVPGQKALGLAIGPKGRRLYVATQQGTSGGANGTVDVFTRTNPLASGVGWNTTPVALTSATPFTDAYGLAVAHNGKALYVVDNVLATASGSAPPGNIQTLSIPPFSEARNASAYALLGVTTTGNDPVQAIPGGGLG</sequence>
<dbReference type="Proteomes" id="UP000253250">
    <property type="component" value="Unassembled WGS sequence"/>
</dbReference>
<gene>
    <name evidence="1" type="ORF">C4900_01065</name>
</gene>
<dbReference type="PANTHER" id="PTHR47197:SF3">
    <property type="entry name" value="DIHYDRO-HEME D1 DEHYDROGENASE"/>
    <property type="match status" value="1"/>
</dbReference>
<dbReference type="SUPFAM" id="SSF101908">
    <property type="entry name" value="Putative isomerase YbhE"/>
    <property type="match status" value="1"/>
</dbReference>
<dbReference type="AlphaFoldDB" id="A0A368HIZ2"/>
<protein>
    <recommendedName>
        <fullName evidence="3">Lactonase family protein</fullName>
    </recommendedName>
</protein>
<keyword evidence="2" id="KW-1185">Reference proteome</keyword>
<comment type="caution">
    <text evidence="1">The sequence shown here is derived from an EMBL/GenBank/DDBJ whole genome shotgun (WGS) entry which is preliminary data.</text>
</comment>